<gene>
    <name evidence="1" type="ORF">F5876DRAFT_83039</name>
</gene>
<protein>
    <submittedName>
        <fullName evidence="1">Uncharacterized protein</fullName>
    </submittedName>
</protein>
<evidence type="ECO:0000313" key="1">
    <source>
        <dbReference type="EMBL" id="KAJ3804508.1"/>
    </source>
</evidence>
<name>A0ACC1TIM0_9AGAR</name>
<reference evidence="1" key="1">
    <citation type="submission" date="2022-09" db="EMBL/GenBank/DDBJ databases">
        <title>A Global Phylogenomic Analysis of the Shiitake Genus Lentinula.</title>
        <authorList>
            <consortium name="DOE Joint Genome Institute"/>
            <person name="Sierra-Patev S."/>
            <person name="Min B."/>
            <person name="Naranjo-Ortiz M."/>
            <person name="Looney B."/>
            <person name="Konkel Z."/>
            <person name="Slot J.C."/>
            <person name="Sakamoto Y."/>
            <person name="Steenwyk J.L."/>
            <person name="Rokas A."/>
            <person name="Carro J."/>
            <person name="Camarero S."/>
            <person name="Ferreira P."/>
            <person name="Molpeceres G."/>
            <person name="Ruiz-Duenas F.J."/>
            <person name="Serrano A."/>
            <person name="Henrissat B."/>
            <person name="Drula E."/>
            <person name="Hughes K.W."/>
            <person name="Mata J.L."/>
            <person name="Ishikawa N.K."/>
            <person name="Vargas-Isla R."/>
            <person name="Ushijima S."/>
            <person name="Smith C.A."/>
            <person name="Ahrendt S."/>
            <person name="Andreopoulos W."/>
            <person name="He G."/>
            <person name="Labutti K."/>
            <person name="Lipzen A."/>
            <person name="Ng V."/>
            <person name="Riley R."/>
            <person name="Sandor L."/>
            <person name="Barry K."/>
            <person name="Martinez A.T."/>
            <person name="Xiao Y."/>
            <person name="Gibbons J.G."/>
            <person name="Terashima K."/>
            <person name="Grigoriev I.V."/>
            <person name="Hibbett D.S."/>
        </authorList>
    </citation>
    <scope>NUCLEOTIDE SEQUENCE</scope>
    <source>
        <strain evidence="1">TMI1499</strain>
    </source>
</reference>
<dbReference type="Proteomes" id="UP001163835">
    <property type="component" value="Unassembled WGS sequence"/>
</dbReference>
<organism evidence="1 2">
    <name type="scientific">Lentinula aff. lateritia</name>
    <dbReference type="NCBI Taxonomy" id="2804960"/>
    <lineage>
        <taxon>Eukaryota</taxon>
        <taxon>Fungi</taxon>
        <taxon>Dikarya</taxon>
        <taxon>Basidiomycota</taxon>
        <taxon>Agaricomycotina</taxon>
        <taxon>Agaricomycetes</taxon>
        <taxon>Agaricomycetidae</taxon>
        <taxon>Agaricales</taxon>
        <taxon>Marasmiineae</taxon>
        <taxon>Omphalotaceae</taxon>
        <taxon>Lentinula</taxon>
    </lineage>
</organism>
<sequence length="250" mass="28108">MYAGKPCQGPLGIKGWRVEWDSSEVINNTAIMPLVPRELPTSCLVATVARRAAEKKRQRQETAAQATSARKREEEAADRRRKIAAVAANQSRQGPLPSEVSTSFQRVEVEVSWAINGNPNGGNNKDDNKDEKAPLANKQEGGPNPTGEWIAILESQMAQLLADNWQLRDGQIRTNIYQRHLLKKIDWLNMDAARGRKLPPVVLVTGPSELPKKRRRVADSDEEEFEGEGNKIKGKKKKRKEKLKMSKNRR</sequence>
<keyword evidence="2" id="KW-1185">Reference proteome</keyword>
<dbReference type="EMBL" id="MU795960">
    <property type="protein sequence ID" value="KAJ3804508.1"/>
    <property type="molecule type" value="Genomic_DNA"/>
</dbReference>
<accession>A0ACC1TIM0</accession>
<proteinExistence type="predicted"/>
<evidence type="ECO:0000313" key="2">
    <source>
        <dbReference type="Proteomes" id="UP001163835"/>
    </source>
</evidence>
<comment type="caution">
    <text evidence="1">The sequence shown here is derived from an EMBL/GenBank/DDBJ whole genome shotgun (WGS) entry which is preliminary data.</text>
</comment>